<evidence type="ECO:0000256" key="1">
    <source>
        <dbReference type="SAM" id="SignalP"/>
    </source>
</evidence>
<dbReference type="Gene3D" id="3.40.720.10">
    <property type="entry name" value="Alkaline Phosphatase, subunit A"/>
    <property type="match status" value="1"/>
</dbReference>
<accession>G8NTX4</accession>
<dbReference type="GO" id="GO:0016787">
    <property type="term" value="F:hydrolase activity"/>
    <property type="evidence" value="ECO:0007669"/>
    <property type="project" value="UniProtKB-ARBA"/>
</dbReference>
<dbReference type="SUPFAM" id="SSF53649">
    <property type="entry name" value="Alkaline phosphatase-like"/>
    <property type="match status" value="1"/>
</dbReference>
<dbReference type="InterPro" id="IPR017850">
    <property type="entry name" value="Alkaline_phosphatase_core_sf"/>
</dbReference>
<name>G8NTX4_GRAMM</name>
<organism evidence="2 3">
    <name type="scientific">Granulicella mallensis (strain ATCC BAA-1857 / DSM 23137 / MP5ACTX8)</name>
    <dbReference type="NCBI Taxonomy" id="682795"/>
    <lineage>
        <taxon>Bacteria</taxon>
        <taxon>Pseudomonadati</taxon>
        <taxon>Acidobacteriota</taxon>
        <taxon>Terriglobia</taxon>
        <taxon>Terriglobales</taxon>
        <taxon>Acidobacteriaceae</taxon>
        <taxon>Granulicella</taxon>
    </lineage>
</organism>
<proteinExistence type="predicted"/>
<sequence precursor="true">MKPLCRLLLCALLFGHITRPSAAQSTSGSHAKKPIVVVVTIDGFPARALQDPRLPMPTLRALAASGAVATGMRPINPTVTWPNHTAIVTGVNASRHFVMVNGLLTFPANGTAPEVEPWTDKAKLVHARTLYEAAAEKGLTTGQVDWVAIYGAKGVNWQFGESPDMHDSTPQDLVARGLLTPEQVKQFDEGSSPAWRDEIWTDAAVDIIEKHTPNLMLIHLLQTDSIQHEYAPLTPAAYAAYAYADHCLTRVVEAVRKAGVLDRTTFFILSDHGFTTYTHTLSPNVALIQQDLLHKQDKDYAGDVWVKAEGGAAGVYIRNANRRAELLPKLKAYFEGIQGVDHVYTNEEARSIGIPADTDTDQAPQLYLTASPDYSFDDDTSGELTKTNPPRGQHGYLNTMSDMQALFVASGAAIKPGLKLDSVTNLQVTPTIARILGLQMPEAKEPALDGVLR</sequence>
<feature type="chain" id="PRO_5003512339" evidence="1">
    <location>
        <begin position="23"/>
        <end position="453"/>
    </location>
</feature>
<evidence type="ECO:0000313" key="3">
    <source>
        <dbReference type="Proteomes" id="UP000007113"/>
    </source>
</evidence>
<protein>
    <submittedName>
        <fullName evidence="2">Type I phosphodiesterase/nucleotide pyrophosphatase</fullName>
    </submittedName>
</protein>
<dbReference type="AlphaFoldDB" id="G8NTX4"/>
<dbReference type="HOGENOM" id="CLU_017594_0_0_0"/>
<dbReference type="STRING" id="682795.AciX8_3229"/>
<dbReference type="CDD" id="cd16018">
    <property type="entry name" value="Enpp"/>
    <property type="match status" value="1"/>
</dbReference>
<keyword evidence="1" id="KW-0732">Signal</keyword>
<dbReference type="KEGG" id="gma:AciX8_3229"/>
<dbReference type="eggNOG" id="COG1524">
    <property type="taxonomic scope" value="Bacteria"/>
</dbReference>
<dbReference type="EMBL" id="CP003130">
    <property type="protein sequence ID" value="AEU37530.1"/>
    <property type="molecule type" value="Genomic_DNA"/>
</dbReference>
<dbReference type="Proteomes" id="UP000007113">
    <property type="component" value="Chromosome"/>
</dbReference>
<reference evidence="2 3" key="1">
    <citation type="submission" date="2011-11" db="EMBL/GenBank/DDBJ databases">
        <title>Complete sequence of Granulicella mallensis MP5ACTX8.</title>
        <authorList>
            <consortium name="US DOE Joint Genome Institute"/>
            <person name="Lucas S."/>
            <person name="Copeland A."/>
            <person name="Lapidus A."/>
            <person name="Cheng J.-F."/>
            <person name="Goodwin L."/>
            <person name="Pitluck S."/>
            <person name="Peters L."/>
            <person name="Lu M."/>
            <person name="Detter J.C."/>
            <person name="Han C."/>
            <person name="Tapia R."/>
            <person name="Land M."/>
            <person name="Hauser L."/>
            <person name="Kyrpides N."/>
            <person name="Ivanova N."/>
            <person name="Mikhailova N."/>
            <person name="Pagani I."/>
            <person name="Rawat S."/>
            <person name="Mannisto M."/>
            <person name="Haggblom M."/>
            <person name="Woyke T."/>
        </authorList>
    </citation>
    <scope>NUCLEOTIDE SEQUENCE [LARGE SCALE GENOMIC DNA]</scope>
    <source>
        <strain evidence="3">ATCC BAA-1857 / DSM 23137 / MP5ACTX8</strain>
    </source>
</reference>
<dbReference type="PANTHER" id="PTHR10151:SF120">
    <property type="entry name" value="BIS(5'-ADENOSYL)-TRIPHOSPHATASE"/>
    <property type="match status" value="1"/>
</dbReference>
<dbReference type="Pfam" id="PF01663">
    <property type="entry name" value="Phosphodiest"/>
    <property type="match status" value="1"/>
</dbReference>
<feature type="signal peptide" evidence="1">
    <location>
        <begin position="1"/>
        <end position="22"/>
    </location>
</feature>
<evidence type="ECO:0000313" key="2">
    <source>
        <dbReference type="EMBL" id="AEU37530.1"/>
    </source>
</evidence>
<gene>
    <name evidence="2" type="ordered locus">AciX8_3229</name>
</gene>
<dbReference type="PANTHER" id="PTHR10151">
    <property type="entry name" value="ECTONUCLEOTIDE PYROPHOSPHATASE/PHOSPHODIESTERASE"/>
    <property type="match status" value="1"/>
</dbReference>
<dbReference type="InterPro" id="IPR002591">
    <property type="entry name" value="Phosphodiest/P_Trfase"/>
</dbReference>
<keyword evidence="3" id="KW-1185">Reference proteome</keyword>